<dbReference type="SMART" id="SM00849">
    <property type="entry name" value="Lactamase_B"/>
    <property type="match status" value="1"/>
</dbReference>
<dbReference type="SUPFAM" id="SSF56281">
    <property type="entry name" value="Metallo-hydrolase/oxidoreductase"/>
    <property type="match status" value="1"/>
</dbReference>
<dbReference type="Pfam" id="PF00753">
    <property type="entry name" value="Lactamase_B"/>
    <property type="match status" value="1"/>
</dbReference>
<dbReference type="EMBL" id="NITZ01000004">
    <property type="protein sequence ID" value="PHM49776.1"/>
    <property type="molecule type" value="Genomic_DNA"/>
</dbReference>
<evidence type="ECO:0000256" key="2">
    <source>
        <dbReference type="ARBA" id="ARBA00022723"/>
    </source>
</evidence>
<sequence>MKNIFKASYLAITLALTTVVTSAIPTAFAKSTDPIINQVPGYYHQMVGDFMVTAIYDGYLYIPSALLKDIGAKDIQTLLARMFLVEGKNGVQTAVNAYLANTKEGLVLIDTGSSKCFGPTMGNAVDNIRAAGYSPEEVKTVLLTHLHPDHSCGIASADGKMVFPNAVIYVSQEEKDYWLNPETMAAAPEGERAILKMVQDALAPYIAKNAFRTFKNGDNIISGIEAISTFGHTPGHTSFKLHSGKNNMLIWGDIVHAYSVQFMHPEVAIEYDINNDKAVEARKAIFKKAAKEKWLIGAAHLPFPGIGHIRKDAQGYTWVPVEYTNPLKIND</sequence>
<comment type="similarity">
    <text evidence="1">Belongs to the metallo-beta-lactamase superfamily.</text>
</comment>
<organism evidence="7 8">
    <name type="scientific">Xenorhabdus miraniensis</name>
    <dbReference type="NCBI Taxonomy" id="351674"/>
    <lineage>
        <taxon>Bacteria</taxon>
        <taxon>Pseudomonadati</taxon>
        <taxon>Pseudomonadota</taxon>
        <taxon>Gammaproteobacteria</taxon>
        <taxon>Enterobacterales</taxon>
        <taxon>Morganellaceae</taxon>
        <taxon>Xenorhabdus</taxon>
    </lineage>
</organism>
<keyword evidence="3" id="KW-0378">Hydrolase</keyword>
<dbReference type="RefSeq" id="WP_099113518.1">
    <property type="nucleotide sequence ID" value="NZ_CAWNQI010000073.1"/>
</dbReference>
<keyword evidence="2" id="KW-0479">Metal-binding</keyword>
<feature type="signal peptide" evidence="5">
    <location>
        <begin position="1"/>
        <end position="29"/>
    </location>
</feature>
<dbReference type="InterPro" id="IPR051013">
    <property type="entry name" value="MBL_superfamily_lactonases"/>
</dbReference>
<feature type="chain" id="PRO_5013311064" evidence="5">
    <location>
        <begin position="30"/>
        <end position="331"/>
    </location>
</feature>
<evidence type="ECO:0000256" key="4">
    <source>
        <dbReference type="ARBA" id="ARBA00022833"/>
    </source>
</evidence>
<comment type="caution">
    <text evidence="7">The sequence shown here is derived from an EMBL/GenBank/DDBJ whole genome shotgun (WGS) entry which is preliminary data.</text>
</comment>
<protein>
    <submittedName>
        <fullName evidence="7">L1 beta-lactamase</fullName>
    </submittedName>
</protein>
<dbReference type="GO" id="GO:0016787">
    <property type="term" value="F:hydrolase activity"/>
    <property type="evidence" value="ECO:0007669"/>
    <property type="project" value="UniProtKB-KW"/>
</dbReference>
<dbReference type="Proteomes" id="UP000221980">
    <property type="component" value="Unassembled WGS sequence"/>
</dbReference>
<keyword evidence="5" id="KW-0732">Signal</keyword>
<dbReference type="AlphaFoldDB" id="A0A2D0JTS5"/>
<keyword evidence="4" id="KW-0862">Zinc</keyword>
<gene>
    <name evidence="7" type="ORF">Xmir_01229</name>
</gene>
<proteinExistence type="inferred from homology"/>
<dbReference type="InterPro" id="IPR036866">
    <property type="entry name" value="RibonucZ/Hydroxyglut_hydro"/>
</dbReference>
<reference evidence="7 8" key="1">
    <citation type="journal article" date="2017" name="Nat. Microbiol.">
        <title>Natural product diversity associated with the nematode symbionts Photorhabdus and Xenorhabdus.</title>
        <authorList>
            <person name="Tobias N.J."/>
            <person name="Wolff H."/>
            <person name="Djahanschiri B."/>
            <person name="Grundmann F."/>
            <person name="Kronenwerth M."/>
            <person name="Shi Y.M."/>
            <person name="Simonyi S."/>
            <person name="Grun P."/>
            <person name="Shapiro-Ilan D."/>
            <person name="Pidot S.J."/>
            <person name="Stinear T.P."/>
            <person name="Ebersberger I."/>
            <person name="Bode H.B."/>
        </authorList>
    </citation>
    <scope>NUCLEOTIDE SEQUENCE [LARGE SCALE GENOMIC DNA]</scope>
    <source>
        <strain evidence="7 8">DSM 17902</strain>
    </source>
</reference>
<evidence type="ECO:0000256" key="5">
    <source>
        <dbReference type="SAM" id="SignalP"/>
    </source>
</evidence>
<dbReference type="OrthoDB" id="5443440at2"/>
<evidence type="ECO:0000259" key="6">
    <source>
        <dbReference type="SMART" id="SM00849"/>
    </source>
</evidence>
<dbReference type="Gene3D" id="3.60.15.10">
    <property type="entry name" value="Ribonuclease Z/Hydroxyacylglutathione hydrolase-like"/>
    <property type="match status" value="1"/>
</dbReference>
<dbReference type="PANTHER" id="PTHR42978:SF6">
    <property type="entry name" value="QUORUM-QUENCHING LACTONASE YTNP-RELATED"/>
    <property type="match status" value="1"/>
</dbReference>
<dbReference type="GO" id="GO:0046872">
    <property type="term" value="F:metal ion binding"/>
    <property type="evidence" value="ECO:0007669"/>
    <property type="project" value="UniProtKB-KW"/>
</dbReference>
<evidence type="ECO:0000256" key="3">
    <source>
        <dbReference type="ARBA" id="ARBA00022801"/>
    </source>
</evidence>
<accession>A0A2D0JTS5</accession>
<evidence type="ECO:0000256" key="1">
    <source>
        <dbReference type="ARBA" id="ARBA00007749"/>
    </source>
</evidence>
<evidence type="ECO:0000313" key="7">
    <source>
        <dbReference type="EMBL" id="PHM49776.1"/>
    </source>
</evidence>
<name>A0A2D0JTS5_9GAMM</name>
<dbReference type="PANTHER" id="PTHR42978">
    <property type="entry name" value="QUORUM-QUENCHING LACTONASE YTNP-RELATED-RELATED"/>
    <property type="match status" value="1"/>
</dbReference>
<keyword evidence="8" id="KW-1185">Reference proteome</keyword>
<dbReference type="CDD" id="cd07720">
    <property type="entry name" value="OPHC2-like_MBL-fold"/>
    <property type="match status" value="1"/>
</dbReference>
<feature type="domain" description="Metallo-beta-lactamase" evidence="6">
    <location>
        <begin position="94"/>
        <end position="300"/>
    </location>
</feature>
<dbReference type="InterPro" id="IPR001279">
    <property type="entry name" value="Metallo-B-lactamas"/>
</dbReference>
<evidence type="ECO:0000313" key="8">
    <source>
        <dbReference type="Proteomes" id="UP000221980"/>
    </source>
</evidence>